<proteinExistence type="predicted"/>
<dbReference type="Pfam" id="PF02082">
    <property type="entry name" value="Rrf2"/>
    <property type="match status" value="1"/>
</dbReference>
<sequence>MKITQEADYGLRVVLYLSKLENGAKINAAVIAEHEGLPLRFLLKLLRKLIAKGIIRSYRGVAGGYSLNKLPEEITLKDVIEAIDGPIYVNRCIIDPAYCNAQKGNRCEIHRALGEIQTSLIKQLSDINFKALKDGTYKLPV</sequence>
<dbReference type="InterPro" id="IPR036388">
    <property type="entry name" value="WH-like_DNA-bd_sf"/>
</dbReference>
<reference evidence="1 2" key="1">
    <citation type="submission" date="2018-01" db="EMBL/GenBank/DDBJ databases">
        <title>Genome Sequencing and Assembly of Anaerobacter polyendosporus strain CT4.</title>
        <authorList>
            <person name="Tachaapaikoon C."/>
            <person name="Sutheeworapong S."/>
            <person name="Jenjaroenpun P."/>
            <person name="Wongsurawat T."/>
            <person name="Nookeaw I."/>
            <person name="Cheawchanlertfa P."/>
            <person name="Kosugi A."/>
            <person name="Cheevadhanarak S."/>
            <person name="Ratanakhanokchai K."/>
        </authorList>
    </citation>
    <scope>NUCLEOTIDE SEQUENCE [LARGE SCALE GENOMIC DNA]</scope>
    <source>
        <strain evidence="1 2">CT4</strain>
    </source>
</reference>
<protein>
    <submittedName>
        <fullName evidence="1">Rrf2 family transcriptional regulator</fullName>
    </submittedName>
</protein>
<dbReference type="PROSITE" id="PS01332">
    <property type="entry name" value="HTH_RRF2_1"/>
    <property type="match status" value="1"/>
</dbReference>
<dbReference type="InterPro" id="IPR030489">
    <property type="entry name" value="TR_Rrf2-type_CS"/>
</dbReference>
<dbReference type="PROSITE" id="PS51197">
    <property type="entry name" value="HTH_RRF2_2"/>
    <property type="match status" value="1"/>
</dbReference>
<keyword evidence="2" id="KW-1185">Reference proteome</keyword>
<evidence type="ECO:0000313" key="1">
    <source>
        <dbReference type="EMBL" id="QAA32102.1"/>
    </source>
</evidence>
<dbReference type="EMBL" id="CP025746">
    <property type="protein sequence ID" value="QAA32102.1"/>
    <property type="molecule type" value="Genomic_DNA"/>
</dbReference>
<dbReference type="SUPFAM" id="SSF46785">
    <property type="entry name" value="Winged helix' DNA-binding domain"/>
    <property type="match status" value="1"/>
</dbReference>
<gene>
    <name evidence="1" type="ORF">C1I91_10780</name>
</gene>
<dbReference type="PANTHER" id="PTHR33221:SF2">
    <property type="entry name" value="TRANSCRIPTIONAL REGULATOR"/>
    <property type="match status" value="1"/>
</dbReference>
<dbReference type="GO" id="GO:0005829">
    <property type="term" value="C:cytosol"/>
    <property type="evidence" value="ECO:0007669"/>
    <property type="project" value="TreeGrafter"/>
</dbReference>
<dbReference type="Proteomes" id="UP000286268">
    <property type="component" value="Chromosome"/>
</dbReference>
<dbReference type="KEGG" id="cmah:C1I91_10780"/>
<dbReference type="Gene3D" id="1.10.10.10">
    <property type="entry name" value="Winged helix-like DNA-binding domain superfamily/Winged helix DNA-binding domain"/>
    <property type="match status" value="1"/>
</dbReference>
<evidence type="ECO:0000313" key="2">
    <source>
        <dbReference type="Proteomes" id="UP000286268"/>
    </source>
</evidence>
<name>A0A3R5V7W3_9CLOT</name>
<dbReference type="NCBIfam" id="TIGR00738">
    <property type="entry name" value="rrf2_super"/>
    <property type="match status" value="1"/>
</dbReference>
<dbReference type="OrthoDB" id="9808360at2"/>
<dbReference type="InterPro" id="IPR036390">
    <property type="entry name" value="WH_DNA-bd_sf"/>
</dbReference>
<dbReference type="RefSeq" id="WP_128212893.1">
    <property type="nucleotide sequence ID" value="NZ_CP025746.1"/>
</dbReference>
<organism evidence="1 2">
    <name type="scientific">Clostridium manihotivorum</name>
    <dbReference type="NCBI Taxonomy" id="2320868"/>
    <lineage>
        <taxon>Bacteria</taxon>
        <taxon>Bacillati</taxon>
        <taxon>Bacillota</taxon>
        <taxon>Clostridia</taxon>
        <taxon>Eubacteriales</taxon>
        <taxon>Clostridiaceae</taxon>
        <taxon>Clostridium</taxon>
    </lineage>
</organism>
<dbReference type="GO" id="GO:0003700">
    <property type="term" value="F:DNA-binding transcription factor activity"/>
    <property type="evidence" value="ECO:0007669"/>
    <property type="project" value="TreeGrafter"/>
</dbReference>
<dbReference type="AlphaFoldDB" id="A0A3R5V7W3"/>
<dbReference type="InterPro" id="IPR000944">
    <property type="entry name" value="Tscrpt_reg_Rrf2"/>
</dbReference>
<accession>A0A3R5V7W3</accession>
<dbReference type="PANTHER" id="PTHR33221">
    <property type="entry name" value="WINGED HELIX-TURN-HELIX TRANSCRIPTIONAL REGULATOR, RRF2 FAMILY"/>
    <property type="match status" value="1"/>
</dbReference>